<dbReference type="EMBL" id="JANVFO010000011">
    <property type="protein sequence ID" value="KAJ3735029.1"/>
    <property type="molecule type" value="Genomic_DNA"/>
</dbReference>
<feature type="signal peptide" evidence="2">
    <location>
        <begin position="1"/>
        <end position="22"/>
    </location>
</feature>
<keyword evidence="4" id="KW-1185">Reference proteome</keyword>
<proteinExistence type="predicted"/>
<reference evidence="3" key="2">
    <citation type="journal article" date="2023" name="Proc. Natl. Acad. Sci. U.S.A.">
        <title>A global phylogenomic analysis of the shiitake genus Lentinula.</title>
        <authorList>
            <person name="Sierra-Patev S."/>
            <person name="Min B."/>
            <person name="Naranjo-Ortiz M."/>
            <person name="Looney B."/>
            <person name="Konkel Z."/>
            <person name="Slot J.C."/>
            <person name="Sakamoto Y."/>
            <person name="Steenwyk J.L."/>
            <person name="Rokas A."/>
            <person name="Carro J."/>
            <person name="Camarero S."/>
            <person name="Ferreira P."/>
            <person name="Molpeceres G."/>
            <person name="Ruiz-Duenas F.J."/>
            <person name="Serrano A."/>
            <person name="Henrissat B."/>
            <person name="Drula E."/>
            <person name="Hughes K.W."/>
            <person name="Mata J.L."/>
            <person name="Ishikawa N.K."/>
            <person name="Vargas-Isla R."/>
            <person name="Ushijima S."/>
            <person name="Smith C.A."/>
            <person name="Donoghue J."/>
            <person name="Ahrendt S."/>
            <person name="Andreopoulos W."/>
            <person name="He G."/>
            <person name="LaButti K."/>
            <person name="Lipzen A."/>
            <person name="Ng V."/>
            <person name="Riley R."/>
            <person name="Sandor L."/>
            <person name="Barry K."/>
            <person name="Martinez A.T."/>
            <person name="Xiao Y."/>
            <person name="Gibbons J.G."/>
            <person name="Terashima K."/>
            <person name="Grigoriev I.V."/>
            <person name="Hibbett D."/>
        </authorList>
    </citation>
    <scope>NUCLEOTIDE SEQUENCE</scope>
    <source>
        <strain evidence="3">ET3784</strain>
    </source>
</reference>
<evidence type="ECO:0000256" key="2">
    <source>
        <dbReference type="SAM" id="SignalP"/>
    </source>
</evidence>
<feature type="compositionally biased region" description="Low complexity" evidence="1">
    <location>
        <begin position="336"/>
        <end position="347"/>
    </location>
</feature>
<evidence type="ECO:0000313" key="3">
    <source>
        <dbReference type="EMBL" id="KAJ3735029.1"/>
    </source>
</evidence>
<gene>
    <name evidence="3" type="ORF">DFJ43DRAFT_1137048</name>
</gene>
<reference evidence="3" key="1">
    <citation type="submission" date="2022-08" db="EMBL/GenBank/DDBJ databases">
        <authorList>
            <consortium name="DOE Joint Genome Institute"/>
            <person name="Min B."/>
            <person name="Sierra-Patev S."/>
            <person name="Naranjo-Ortiz M."/>
            <person name="Looney B."/>
            <person name="Konkel Z."/>
            <person name="Slot J.C."/>
            <person name="Sakamoto Y."/>
            <person name="Steenwyk J.L."/>
            <person name="Rokas A."/>
            <person name="Carro J."/>
            <person name="Camarero S."/>
            <person name="Ferreira P."/>
            <person name="Molpeceres G."/>
            <person name="Ruiz-duenas F.J."/>
            <person name="Serrano A."/>
            <person name="Henrissat B."/>
            <person name="Drula E."/>
            <person name="Hughes K.W."/>
            <person name="Mata J.L."/>
            <person name="Ishikawa N.K."/>
            <person name="Vargas-Isla R."/>
            <person name="Ushijima S."/>
            <person name="Smith C.A."/>
            <person name="Ahrendt S."/>
            <person name="Andreopoulos W."/>
            <person name="He G."/>
            <person name="LaButti K."/>
            <person name="Lipzen A."/>
            <person name="Ng V."/>
            <person name="Riley R."/>
            <person name="Sandor L."/>
            <person name="Barry K."/>
            <person name="Martinez A.T."/>
            <person name="Xiao Y."/>
            <person name="Gibbons J.G."/>
            <person name="Terashima K."/>
            <person name="Hibbett D.S."/>
            <person name="Grigoriev I.V."/>
        </authorList>
    </citation>
    <scope>NUCLEOTIDE SEQUENCE</scope>
    <source>
        <strain evidence="3">ET3784</strain>
    </source>
</reference>
<feature type="region of interest" description="Disordered" evidence="1">
    <location>
        <begin position="257"/>
        <end position="358"/>
    </location>
</feature>
<name>A0AA38MVW1_9AGAR</name>
<dbReference type="Proteomes" id="UP001176059">
    <property type="component" value="Unassembled WGS sequence"/>
</dbReference>
<organism evidence="3 4">
    <name type="scientific">Lentinula guzmanii</name>
    <dbReference type="NCBI Taxonomy" id="2804957"/>
    <lineage>
        <taxon>Eukaryota</taxon>
        <taxon>Fungi</taxon>
        <taxon>Dikarya</taxon>
        <taxon>Basidiomycota</taxon>
        <taxon>Agaricomycotina</taxon>
        <taxon>Agaricomycetes</taxon>
        <taxon>Agaricomycetidae</taxon>
        <taxon>Agaricales</taxon>
        <taxon>Marasmiineae</taxon>
        <taxon>Omphalotaceae</taxon>
        <taxon>Lentinula</taxon>
    </lineage>
</organism>
<feature type="compositionally biased region" description="Polar residues" evidence="1">
    <location>
        <begin position="282"/>
        <end position="292"/>
    </location>
</feature>
<feature type="compositionally biased region" description="Basic residues" evidence="1">
    <location>
        <begin position="260"/>
        <end position="271"/>
    </location>
</feature>
<protein>
    <submittedName>
        <fullName evidence="3">Uncharacterized protein</fullName>
    </submittedName>
</protein>
<evidence type="ECO:0000256" key="1">
    <source>
        <dbReference type="SAM" id="MobiDB-lite"/>
    </source>
</evidence>
<sequence length="358" mass="39443">MVHSRSVITAVFAVGAASSAIAIPLPSSGVAAGGSTRITSNVLVTPDSTGPPAPASTDTVKPSGNDPFAGAGIDTQKLNSRELDIIVGDENEPFRHMGKHHHHVHVHDEEKEMKMEVEEHYHHDYHNHGEEEVGVEVKETHSHYHPHHHYAGEELEIEVKGHHRHQHHRHCERFEECNHHHHGSEEEFDVAPEEHHRHSGEEYNIDIKEFSSHHHRHHKYPGHHVEHENDAEIIAAPVSETKAEKVMLVLDMSEQAGVHSRAHQMERRHAKGSSPPNEPVSGDSTSIKQSPSFMPPSTGKSLSPIREESSPEPATPKSGGGKRPALTKQPPFVPGSSSSGSNLASRSTPYHDFGGDLD</sequence>
<evidence type="ECO:0000313" key="4">
    <source>
        <dbReference type="Proteomes" id="UP001176059"/>
    </source>
</evidence>
<feature type="region of interest" description="Disordered" evidence="1">
    <location>
        <begin position="44"/>
        <end position="73"/>
    </location>
</feature>
<comment type="caution">
    <text evidence="3">The sequence shown here is derived from an EMBL/GenBank/DDBJ whole genome shotgun (WGS) entry which is preliminary data.</text>
</comment>
<dbReference type="AlphaFoldDB" id="A0AA38MVW1"/>
<keyword evidence="2" id="KW-0732">Signal</keyword>
<accession>A0AA38MVW1</accession>
<feature type="chain" id="PRO_5041442001" evidence="2">
    <location>
        <begin position="23"/>
        <end position="358"/>
    </location>
</feature>